<dbReference type="PROSITE" id="PS50097">
    <property type="entry name" value="BTB"/>
    <property type="match status" value="1"/>
</dbReference>
<organism evidence="3 5">
    <name type="scientific">Rhizophagus clarus</name>
    <dbReference type="NCBI Taxonomy" id="94130"/>
    <lineage>
        <taxon>Eukaryota</taxon>
        <taxon>Fungi</taxon>
        <taxon>Fungi incertae sedis</taxon>
        <taxon>Mucoromycota</taxon>
        <taxon>Glomeromycotina</taxon>
        <taxon>Glomeromycetes</taxon>
        <taxon>Glomerales</taxon>
        <taxon>Glomeraceae</taxon>
        <taxon>Rhizophagus</taxon>
    </lineage>
</organism>
<dbReference type="Proteomes" id="UP000247702">
    <property type="component" value="Unassembled WGS sequence"/>
</dbReference>
<name>A0A2Z6R6Z1_9GLOM</name>
<dbReference type="InterPro" id="IPR000210">
    <property type="entry name" value="BTB/POZ_dom"/>
</dbReference>
<dbReference type="InterPro" id="IPR006571">
    <property type="entry name" value="TLDc_dom"/>
</dbReference>
<feature type="domain" description="TLDc" evidence="2">
    <location>
        <begin position="318"/>
        <end position="497"/>
    </location>
</feature>
<evidence type="ECO:0000259" key="1">
    <source>
        <dbReference type="PROSITE" id="PS50097"/>
    </source>
</evidence>
<dbReference type="CDD" id="cd18186">
    <property type="entry name" value="BTB_POZ_ZBTB_KLHL-like"/>
    <property type="match status" value="1"/>
</dbReference>
<evidence type="ECO:0000259" key="2">
    <source>
        <dbReference type="PROSITE" id="PS51886"/>
    </source>
</evidence>
<dbReference type="EMBL" id="BLAL01000073">
    <property type="protein sequence ID" value="GES83745.1"/>
    <property type="molecule type" value="Genomic_DNA"/>
</dbReference>
<sequence length="499" mass="58545">MADNKFLTQLSHNLLEILDDEEYYDITIEVGNDPYVQTFRAHMVILNYRSPYLKRTLSTNKKKSDVNLTHIKLPNILPEIFQKILRYIYGGELSLKEYDTSDIVKILIAASELGLQELILHLQSFLINNETNWIEQNFNMIYKMSFKIGSFSELQNFCKELMFKQPEKIFNSSDFTSIPEKALISLIEQDNLEMSDVQIWNHVLKWGIAQNPELSSDLSSYSNDDYNILKKTLQQCIPLIKLQNLSSKEFLENIFPYKKILPEELYDDLLKIFLNIDFRPSTKETKETKKAEEVKETMEIEETKEIKEISSNKNIDSKIITNQHVELISKWIDRLENTDKLKNIYGFKLLLRGSRDGFSPEKFHKICNNESHTIAVIKVRKSNEILGGYNPIKWESRACTTSYSEYSKTEDSFIFSFKNKNDIKNHILSRVKDAKHAIDNYYMCGPSFGRYDLKIRGGNNRDFVQYASFCQQLSYEKQIRNTKDNFSVEEYEIFQIIDI</sequence>
<evidence type="ECO:0000313" key="3">
    <source>
        <dbReference type="EMBL" id="GBB96632.1"/>
    </source>
</evidence>
<feature type="domain" description="BTB" evidence="1">
    <location>
        <begin position="24"/>
        <end position="97"/>
    </location>
</feature>
<gene>
    <name evidence="4" type="ORF">RCL2_001090000</name>
    <name evidence="3" type="ORF">RclHR1_00280024</name>
</gene>
<evidence type="ECO:0000313" key="4">
    <source>
        <dbReference type="EMBL" id="GES83745.1"/>
    </source>
</evidence>
<dbReference type="Pfam" id="PF07534">
    <property type="entry name" value="TLD"/>
    <property type="match status" value="1"/>
</dbReference>
<proteinExistence type="predicted"/>
<protein>
    <submittedName>
        <fullName evidence="4">Carbohydrate-binding module family 13 protein</fullName>
    </submittedName>
</protein>
<dbReference type="InterPro" id="IPR052407">
    <property type="entry name" value="BTB_POZ_domain_cont_9"/>
</dbReference>
<keyword evidence="5" id="KW-1185">Reference proteome</keyword>
<dbReference type="GO" id="GO:0005737">
    <property type="term" value="C:cytoplasm"/>
    <property type="evidence" value="ECO:0007669"/>
    <property type="project" value="TreeGrafter"/>
</dbReference>
<dbReference type="Proteomes" id="UP000615446">
    <property type="component" value="Unassembled WGS sequence"/>
</dbReference>
<dbReference type="Pfam" id="PF00651">
    <property type="entry name" value="BTB"/>
    <property type="match status" value="1"/>
</dbReference>
<comment type="caution">
    <text evidence="3">The sequence shown here is derived from an EMBL/GenBank/DDBJ whole genome shotgun (WGS) entry which is preliminary data.</text>
</comment>
<evidence type="ECO:0000313" key="5">
    <source>
        <dbReference type="Proteomes" id="UP000247702"/>
    </source>
</evidence>
<dbReference type="PROSITE" id="PS51886">
    <property type="entry name" value="TLDC"/>
    <property type="match status" value="1"/>
</dbReference>
<dbReference type="Gene3D" id="1.25.40.420">
    <property type="match status" value="1"/>
</dbReference>
<dbReference type="EMBL" id="BEXD01002001">
    <property type="protein sequence ID" value="GBB96632.1"/>
    <property type="molecule type" value="Genomic_DNA"/>
</dbReference>
<dbReference type="Pfam" id="PF07707">
    <property type="entry name" value="BACK"/>
    <property type="match status" value="1"/>
</dbReference>
<dbReference type="PANTHER" id="PTHR46306:SF1">
    <property type="entry name" value="BTB_POZ DOMAIN-CONTAINING PROTEIN 9"/>
    <property type="match status" value="1"/>
</dbReference>
<dbReference type="SUPFAM" id="SSF54695">
    <property type="entry name" value="POZ domain"/>
    <property type="match status" value="1"/>
</dbReference>
<accession>A0A2Z6R6Z1</accession>
<dbReference type="SMART" id="SM00225">
    <property type="entry name" value="BTB"/>
    <property type="match status" value="1"/>
</dbReference>
<dbReference type="InterPro" id="IPR011333">
    <property type="entry name" value="SKP1/BTB/POZ_sf"/>
</dbReference>
<dbReference type="InterPro" id="IPR011705">
    <property type="entry name" value="BACK"/>
</dbReference>
<dbReference type="AlphaFoldDB" id="A0A2Z6R6Z1"/>
<dbReference type="Gene3D" id="3.30.710.10">
    <property type="entry name" value="Potassium Channel Kv1.1, Chain A"/>
    <property type="match status" value="1"/>
</dbReference>
<dbReference type="OrthoDB" id="6359816at2759"/>
<reference evidence="4" key="2">
    <citation type="submission" date="2019-10" db="EMBL/GenBank/DDBJ databases">
        <title>Conservation and host-specific expression of non-tandemly repeated heterogenous ribosome RNA gene in arbuscular mycorrhizal fungi.</title>
        <authorList>
            <person name="Maeda T."/>
            <person name="Kobayashi Y."/>
            <person name="Nakagawa T."/>
            <person name="Ezawa T."/>
            <person name="Yamaguchi K."/>
            <person name="Bino T."/>
            <person name="Nishimoto Y."/>
            <person name="Shigenobu S."/>
            <person name="Kawaguchi M."/>
        </authorList>
    </citation>
    <scope>NUCLEOTIDE SEQUENCE</scope>
    <source>
        <strain evidence="4">HR1</strain>
    </source>
</reference>
<reference evidence="3 5" key="1">
    <citation type="submission" date="2017-11" db="EMBL/GenBank/DDBJ databases">
        <title>The genome of Rhizophagus clarus HR1 reveals common genetic basis of auxotrophy among arbuscular mycorrhizal fungi.</title>
        <authorList>
            <person name="Kobayashi Y."/>
        </authorList>
    </citation>
    <scope>NUCLEOTIDE SEQUENCE [LARGE SCALE GENOMIC DNA]</scope>
    <source>
        <strain evidence="3 5">HR1</strain>
    </source>
</reference>
<dbReference type="PANTHER" id="PTHR46306">
    <property type="entry name" value="BTB/POZ DOMAIN-CONTAINING PROTEIN 9"/>
    <property type="match status" value="1"/>
</dbReference>